<dbReference type="SUPFAM" id="SSF48726">
    <property type="entry name" value="Immunoglobulin"/>
    <property type="match status" value="1"/>
</dbReference>
<dbReference type="InterPro" id="IPR013106">
    <property type="entry name" value="Ig_V-set"/>
</dbReference>
<evidence type="ECO:0000256" key="2">
    <source>
        <dbReference type="ARBA" id="ARBA00022729"/>
    </source>
</evidence>
<name>A0A3Q0S7G3_AMPCI</name>
<proteinExistence type="predicted"/>
<keyword evidence="6" id="KW-0325">Glycoprotein</keyword>
<dbReference type="GeneTree" id="ENSGT01030000234778"/>
<evidence type="ECO:0000256" key="3">
    <source>
        <dbReference type="ARBA" id="ARBA00022737"/>
    </source>
</evidence>
<dbReference type="PANTHER" id="PTHR23277:SF109">
    <property type="entry name" value="POLIOVIRUS RECEPTOR"/>
    <property type="match status" value="1"/>
</dbReference>
<evidence type="ECO:0000256" key="6">
    <source>
        <dbReference type="ARBA" id="ARBA00023180"/>
    </source>
</evidence>
<evidence type="ECO:0000259" key="8">
    <source>
        <dbReference type="PROSITE" id="PS50835"/>
    </source>
</evidence>
<feature type="domain" description="Ig-like" evidence="8">
    <location>
        <begin position="15"/>
        <end position="129"/>
    </location>
</feature>
<dbReference type="OMA" id="GRKSILW"/>
<dbReference type="InterPro" id="IPR007110">
    <property type="entry name" value="Ig-like_dom"/>
</dbReference>
<dbReference type="PROSITE" id="PS50835">
    <property type="entry name" value="IG_LIKE"/>
    <property type="match status" value="1"/>
</dbReference>
<protein>
    <recommendedName>
        <fullName evidence="8">Ig-like domain-containing protein</fullName>
    </recommendedName>
</protein>
<reference evidence="9" key="2">
    <citation type="submission" date="2025-09" db="UniProtKB">
        <authorList>
            <consortium name="Ensembl"/>
        </authorList>
    </citation>
    <scope>IDENTIFICATION</scope>
</reference>
<dbReference type="GO" id="GO:0007157">
    <property type="term" value="P:heterophilic cell-cell adhesion via plasma membrane cell adhesion molecules"/>
    <property type="evidence" value="ECO:0007669"/>
    <property type="project" value="TreeGrafter"/>
</dbReference>
<evidence type="ECO:0000256" key="5">
    <source>
        <dbReference type="ARBA" id="ARBA00023157"/>
    </source>
</evidence>
<evidence type="ECO:0000256" key="7">
    <source>
        <dbReference type="SAM" id="SignalP"/>
    </source>
</evidence>
<dbReference type="Pfam" id="PF07686">
    <property type="entry name" value="V-set"/>
    <property type="match status" value="1"/>
</dbReference>
<dbReference type="GO" id="GO:0005912">
    <property type="term" value="C:adherens junction"/>
    <property type="evidence" value="ECO:0007669"/>
    <property type="project" value="TreeGrafter"/>
</dbReference>
<feature type="signal peptide" evidence="7">
    <location>
        <begin position="1"/>
        <end position="19"/>
    </location>
</feature>
<accession>A0A3Q0S7G3</accession>
<dbReference type="SMART" id="SM00409">
    <property type="entry name" value="IG"/>
    <property type="match status" value="1"/>
</dbReference>
<keyword evidence="3" id="KW-0677">Repeat</keyword>
<dbReference type="Proteomes" id="UP000261340">
    <property type="component" value="Unplaced"/>
</dbReference>
<dbReference type="Gene3D" id="2.60.40.10">
    <property type="entry name" value="Immunoglobulins"/>
    <property type="match status" value="1"/>
</dbReference>
<dbReference type="AlphaFoldDB" id="A0A3Q0S7G3"/>
<keyword evidence="5" id="KW-1015">Disulfide bond</keyword>
<keyword evidence="4" id="KW-0472">Membrane</keyword>
<dbReference type="InterPro" id="IPR036179">
    <property type="entry name" value="Ig-like_dom_sf"/>
</dbReference>
<keyword evidence="10" id="KW-1185">Reference proteome</keyword>
<dbReference type="PANTHER" id="PTHR23277">
    <property type="entry name" value="NECTIN-RELATED"/>
    <property type="match status" value="1"/>
</dbReference>
<evidence type="ECO:0000313" key="9">
    <source>
        <dbReference type="Ensembl" id="ENSACIP00000018787.1"/>
    </source>
</evidence>
<dbReference type="Ensembl" id="ENSACIT00000019292.1">
    <property type="protein sequence ID" value="ENSACIP00000018787.1"/>
    <property type="gene ID" value="ENSACIG00000014639.1"/>
</dbReference>
<dbReference type="GO" id="GO:0016020">
    <property type="term" value="C:membrane"/>
    <property type="evidence" value="ECO:0007669"/>
    <property type="project" value="UniProtKB-SubCell"/>
</dbReference>
<dbReference type="InterPro" id="IPR013783">
    <property type="entry name" value="Ig-like_fold"/>
</dbReference>
<feature type="chain" id="PRO_5018652131" description="Ig-like domain-containing protein" evidence="7">
    <location>
        <begin position="20"/>
        <end position="143"/>
    </location>
</feature>
<dbReference type="InterPro" id="IPR003599">
    <property type="entry name" value="Ig_sub"/>
</dbReference>
<sequence>FSLILPATHIFLIGPVCIAQKANVLPKVTGYLGKDVTLSCKLIQGSTPTSVTQVQWAFQQREGTETKDTIIVFHHKFGMNISDSPLKERVNLDEYSLIIKNVEMRDKGSYTCSISTFPSGTFEGTTKLDVQGKNVKCFYIPSC</sequence>
<dbReference type="InterPro" id="IPR051427">
    <property type="entry name" value="Nectin/Nectin-like"/>
</dbReference>
<reference evidence="9" key="1">
    <citation type="submission" date="2025-08" db="UniProtKB">
        <authorList>
            <consortium name="Ensembl"/>
        </authorList>
    </citation>
    <scope>IDENTIFICATION</scope>
</reference>
<evidence type="ECO:0000313" key="10">
    <source>
        <dbReference type="Proteomes" id="UP000261340"/>
    </source>
</evidence>
<evidence type="ECO:0000256" key="1">
    <source>
        <dbReference type="ARBA" id="ARBA00004370"/>
    </source>
</evidence>
<keyword evidence="2 7" id="KW-0732">Signal</keyword>
<comment type="subcellular location">
    <subcellularLocation>
        <location evidence="1">Membrane</location>
    </subcellularLocation>
</comment>
<dbReference type="STRING" id="61819.ENSACIP00000018787"/>
<dbReference type="GO" id="GO:0007156">
    <property type="term" value="P:homophilic cell adhesion via plasma membrane adhesion molecules"/>
    <property type="evidence" value="ECO:0007669"/>
    <property type="project" value="TreeGrafter"/>
</dbReference>
<evidence type="ECO:0000256" key="4">
    <source>
        <dbReference type="ARBA" id="ARBA00023136"/>
    </source>
</evidence>
<organism evidence="9 10">
    <name type="scientific">Amphilophus citrinellus</name>
    <name type="common">Midas cichlid</name>
    <name type="synonym">Cichlasoma citrinellum</name>
    <dbReference type="NCBI Taxonomy" id="61819"/>
    <lineage>
        <taxon>Eukaryota</taxon>
        <taxon>Metazoa</taxon>
        <taxon>Chordata</taxon>
        <taxon>Craniata</taxon>
        <taxon>Vertebrata</taxon>
        <taxon>Euteleostomi</taxon>
        <taxon>Actinopterygii</taxon>
        <taxon>Neopterygii</taxon>
        <taxon>Teleostei</taxon>
        <taxon>Neoteleostei</taxon>
        <taxon>Acanthomorphata</taxon>
        <taxon>Ovalentaria</taxon>
        <taxon>Cichlomorphae</taxon>
        <taxon>Cichliformes</taxon>
        <taxon>Cichlidae</taxon>
        <taxon>New World cichlids</taxon>
        <taxon>Cichlasomatinae</taxon>
        <taxon>Heroini</taxon>
        <taxon>Amphilophus</taxon>
    </lineage>
</organism>